<evidence type="ECO:0000259" key="2">
    <source>
        <dbReference type="Pfam" id="PF02775"/>
    </source>
</evidence>
<gene>
    <name evidence="3" type="ORF">TST_0019</name>
</gene>
<dbReference type="InterPro" id="IPR051479">
    <property type="entry name" value="PorB-like"/>
</dbReference>
<dbReference type="PANTHER" id="PTHR42897">
    <property type="entry name" value="PYRUVATE SYNTHASE SUBUNIT PORB"/>
    <property type="match status" value="1"/>
</dbReference>
<keyword evidence="4" id="KW-1185">Reference proteome</keyword>
<protein>
    <submittedName>
        <fullName evidence="3">Pyruvate ferredoxin oxidoreductase, beta subunit</fullName>
        <ecNumber evidence="3">1.2.7.1</ecNumber>
    </submittedName>
</protein>
<dbReference type="STRING" id="1298851.TST_0019"/>
<dbReference type="RefSeq" id="WP_070098487.1">
    <property type="nucleotide sequence ID" value="NZ_AP013035.1"/>
</dbReference>
<name>A0A0S3QR68_THET7</name>
<dbReference type="InterPro" id="IPR011766">
    <property type="entry name" value="TPP_enzyme_TPP-bd"/>
</dbReference>
<keyword evidence="3" id="KW-0670">Pyruvate</keyword>
<keyword evidence="1 3" id="KW-0560">Oxidoreductase</keyword>
<dbReference type="Pfam" id="PF02775">
    <property type="entry name" value="TPP_enzyme_C"/>
    <property type="match status" value="1"/>
</dbReference>
<dbReference type="NCBIfam" id="NF008819">
    <property type="entry name" value="PRK11865.1"/>
    <property type="match status" value="1"/>
</dbReference>
<organism evidence="3 4">
    <name type="scientific">Thermosulfidibacter takaii (strain DSM 17441 / JCM 13301 / NBRC 103674 / ABI70S6)</name>
    <dbReference type="NCBI Taxonomy" id="1298851"/>
    <lineage>
        <taxon>Bacteria</taxon>
        <taxon>Pseudomonadati</taxon>
        <taxon>Thermosulfidibacterota</taxon>
        <taxon>Thermosulfidibacteria</taxon>
        <taxon>Thermosulfidibacterales</taxon>
        <taxon>Thermosulfidibacteraceae</taxon>
    </lineage>
</organism>
<feature type="domain" description="Thiamine pyrophosphate enzyme TPP-binding" evidence="2">
    <location>
        <begin position="56"/>
        <end position="222"/>
    </location>
</feature>
<dbReference type="SUPFAM" id="SSF52518">
    <property type="entry name" value="Thiamin diphosphate-binding fold (THDP-binding)"/>
    <property type="match status" value="1"/>
</dbReference>
<dbReference type="GO" id="GO:0030976">
    <property type="term" value="F:thiamine pyrophosphate binding"/>
    <property type="evidence" value="ECO:0007669"/>
    <property type="project" value="InterPro"/>
</dbReference>
<dbReference type="GO" id="GO:0019164">
    <property type="term" value="F:pyruvate synthase activity"/>
    <property type="evidence" value="ECO:0007669"/>
    <property type="project" value="UniProtKB-EC"/>
</dbReference>
<dbReference type="OrthoDB" id="9794954at2"/>
<evidence type="ECO:0000313" key="3">
    <source>
        <dbReference type="EMBL" id="BAT70830.1"/>
    </source>
</evidence>
<proteinExistence type="predicted"/>
<dbReference type="EMBL" id="AP013035">
    <property type="protein sequence ID" value="BAT70830.1"/>
    <property type="molecule type" value="Genomic_DNA"/>
</dbReference>
<dbReference type="Proteomes" id="UP000063234">
    <property type="component" value="Chromosome"/>
</dbReference>
<dbReference type="EC" id="1.2.7.1" evidence="3"/>
<dbReference type="PATRIC" id="fig|1298851.3.peg.19"/>
<dbReference type="Gene3D" id="3.40.50.970">
    <property type="match status" value="2"/>
</dbReference>
<evidence type="ECO:0000313" key="4">
    <source>
        <dbReference type="Proteomes" id="UP000063234"/>
    </source>
</evidence>
<sequence length="331" mass="36444">MKRDMSKFAKALVYKNAPKEEYFTRGHRACQGCGPALGIRYILKAAGPNTIVVNATGCMEIISSPFPYTSWAVPWVHVAFENAAAVASGIEAAIKVLKRKGKIDPDKRINIIALAGDGGTADIGLQALSGMLARRHQVLYVCYDNEAYMNTGVQGSSATPYGAHTTTTPAGKVKFGQGYWKKNVAAIAAAHEVPYVATACPSYPLDLMDKVKKALTLGASYIHMFSVCPTGWGNPPNKSIEIGRLAVETGIFPLYEVYEGKVFRISYEPPKGLKPVAEYLKTQKRFRHLTPDIIEQIQQRVTEHWNWLKHLEELTNSEQFLKDVGVTIPEV</sequence>
<dbReference type="KEGG" id="ttk:TST_0019"/>
<dbReference type="PANTHER" id="PTHR42897:SF2">
    <property type="entry name" value="PYRUVATE SYNTHASE SUBUNIT PORB"/>
    <property type="match status" value="1"/>
</dbReference>
<accession>A0A0S3QR68</accession>
<dbReference type="CDD" id="cd03376">
    <property type="entry name" value="TPP_PFOR_porB_like"/>
    <property type="match status" value="1"/>
</dbReference>
<dbReference type="AlphaFoldDB" id="A0A0S3QR68"/>
<reference evidence="4" key="1">
    <citation type="journal article" date="2018" name="Science">
        <title>A primordial and reversible TCA cycle in a facultatively chemolithoautotrophic thermophile.</title>
        <authorList>
            <person name="Nunoura T."/>
            <person name="Chikaraishi Y."/>
            <person name="Izaki R."/>
            <person name="Suwa T."/>
            <person name="Sato T."/>
            <person name="Harada T."/>
            <person name="Mori K."/>
            <person name="Kato Y."/>
            <person name="Miyazaki M."/>
            <person name="Shimamura S."/>
            <person name="Yanagawa K."/>
            <person name="Shuto A."/>
            <person name="Ohkouchi N."/>
            <person name="Fujita N."/>
            <person name="Takaki Y."/>
            <person name="Atomi H."/>
            <person name="Takai K."/>
        </authorList>
    </citation>
    <scope>NUCLEOTIDE SEQUENCE [LARGE SCALE GENOMIC DNA]</scope>
    <source>
        <strain evidence="4">DSM 17441 / JCM 13301 / NBRC 103674 / ABI70S6</strain>
    </source>
</reference>
<evidence type="ECO:0000256" key="1">
    <source>
        <dbReference type="ARBA" id="ARBA00023002"/>
    </source>
</evidence>
<dbReference type="InterPro" id="IPR029061">
    <property type="entry name" value="THDP-binding"/>
</dbReference>